<evidence type="ECO:0000256" key="5">
    <source>
        <dbReference type="ARBA" id="ARBA00022989"/>
    </source>
</evidence>
<keyword evidence="5 7" id="KW-1133">Transmembrane helix</keyword>
<feature type="transmembrane region" description="Helical" evidence="7">
    <location>
        <begin position="315"/>
        <end position="337"/>
    </location>
</feature>
<keyword evidence="10" id="KW-1185">Reference proteome</keyword>
<evidence type="ECO:0000259" key="8">
    <source>
        <dbReference type="Pfam" id="PF02687"/>
    </source>
</evidence>
<evidence type="ECO:0000256" key="3">
    <source>
        <dbReference type="ARBA" id="ARBA00022475"/>
    </source>
</evidence>
<feature type="transmembrane region" description="Helical" evidence="7">
    <location>
        <begin position="704"/>
        <end position="731"/>
    </location>
</feature>
<evidence type="ECO:0000256" key="6">
    <source>
        <dbReference type="ARBA" id="ARBA00023136"/>
    </source>
</evidence>
<dbReference type="PANTHER" id="PTHR30489:SF0">
    <property type="entry name" value="LIPOPROTEIN-RELEASING SYSTEM TRANSMEMBRANE PROTEIN LOLE"/>
    <property type="match status" value="1"/>
</dbReference>
<name>A0A518DIM3_9BACT</name>
<feature type="transmembrane region" description="Helical" evidence="7">
    <location>
        <begin position="269"/>
        <end position="287"/>
    </location>
</feature>
<evidence type="ECO:0000256" key="4">
    <source>
        <dbReference type="ARBA" id="ARBA00022692"/>
    </source>
</evidence>
<dbReference type="PANTHER" id="PTHR30489">
    <property type="entry name" value="LIPOPROTEIN-RELEASING SYSTEM TRANSMEMBRANE PROTEIN LOLE"/>
    <property type="match status" value="1"/>
</dbReference>
<sequence length="788" mass="86064">MLTALDRKLLRDLGQMAGQVVMIALVIGAGVAALVNNQTMLRSLEATREAFYDRYRFADVFANVKRAPDSLADRIADIPGVALVETRIVEGVNLSVPGLDEPAVGQIISMRTSTPPLLNQVYLRRGRMLAPRRDDEVLASEKFVNENNLRVGDEIVAILNGTRKPLRIVGVVLSPEYVFQIKPGDLVPDPKHYGVLWMDHDVLAMAYDMEGAFNDVSAELLRGADLQDVLFRMDKLIRPYGGRGAYGRKDQVSHMLLESDIQGLKTMGLVAPSIFLAVAAFLVNVVLTRMLSLQREQIAALKAFGYSNVEVGWHYLKFVLLIAIVGAAIGTIGGVWLSRGFTEMIARVYQYPELLFAGRWGVVGAAGGVAIGASVLGAISAVWQAVRLPPAEAMRPEPPASFRPTLIERLGLGRFTPNVVKMILRQLERQPVKTAFSVLAIATAIGIVVVGNFIRDSIDFVLDLQFRRVQQYDLQIALAEPLSRDMVYELQHLPGVWRVEPTRGVSANLVNGRRHRRIGMLAMESGATLTRTLDRRGAAYAIPPGGLVLSRSLGRSLDLGAGDTVRVEILEGKRPIVDLPVVALLDDVAGLNAFLSLDQLSKLMREGPRANGAVLTIDPATRDEVYRQLKEVPMVAGVTVKNNALVSFQETIAKNLGFMRVINLSFAIIIAVGVVYNGARIALSERSRELATLRVIGFTRGEISAILLGELGVVTLMATPLGLLMGYYMAWALAYFMDQEVFRFPLVVSRATFGLAASVVLAASLASGLIVRRRLDELDLIAVLKSRS</sequence>
<accession>A0A518DIM3</accession>
<feature type="transmembrane region" description="Helical" evidence="7">
    <location>
        <begin position="16"/>
        <end position="35"/>
    </location>
</feature>
<feature type="transmembrane region" description="Helical" evidence="7">
    <location>
        <begin position="661"/>
        <end position="683"/>
    </location>
</feature>
<evidence type="ECO:0000256" key="7">
    <source>
        <dbReference type="SAM" id="Phobius"/>
    </source>
</evidence>
<keyword evidence="6 7" id="KW-0472">Membrane</keyword>
<evidence type="ECO:0000256" key="2">
    <source>
        <dbReference type="ARBA" id="ARBA00005236"/>
    </source>
</evidence>
<reference evidence="9 10" key="1">
    <citation type="submission" date="2019-02" db="EMBL/GenBank/DDBJ databases">
        <title>Deep-cultivation of Planctomycetes and their phenomic and genomic characterization uncovers novel biology.</title>
        <authorList>
            <person name="Wiegand S."/>
            <person name="Jogler M."/>
            <person name="Boedeker C."/>
            <person name="Pinto D."/>
            <person name="Vollmers J."/>
            <person name="Rivas-Marin E."/>
            <person name="Kohn T."/>
            <person name="Peeters S.H."/>
            <person name="Heuer A."/>
            <person name="Rast P."/>
            <person name="Oberbeckmann S."/>
            <person name="Bunk B."/>
            <person name="Jeske O."/>
            <person name="Meyerdierks A."/>
            <person name="Storesund J.E."/>
            <person name="Kallscheuer N."/>
            <person name="Luecker S."/>
            <person name="Lage O.M."/>
            <person name="Pohl T."/>
            <person name="Merkel B.J."/>
            <person name="Hornburger P."/>
            <person name="Mueller R.-W."/>
            <person name="Bruemmer F."/>
            <person name="Labrenz M."/>
            <person name="Spormann A.M."/>
            <person name="Op den Camp H."/>
            <person name="Overmann J."/>
            <person name="Amann R."/>
            <person name="Jetten M.S.M."/>
            <person name="Mascher T."/>
            <person name="Medema M.H."/>
            <person name="Devos D.P."/>
            <person name="Kaster A.-K."/>
            <person name="Ovreas L."/>
            <person name="Rohde M."/>
            <person name="Galperin M.Y."/>
            <person name="Jogler C."/>
        </authorList>
    </citation>
    <scope>NUCLEOTIDE SEQUENCE [LARGE SCALE GENOMIC DNA]</scope>
    <source>
        <strain evidence="9 10">Pla175</strain>
    </source>
</reference>
<dbReference type="OrthoDB" id="5137249at2"/>
<dbReference type="InterPro" id="IPR003838">
    <property type="entry name" value="ABC3_permease_C"/>
</dbReference>
<protein>
    <submittedName>
        <fullName evidence="9">FtsX-like permease family protein</fullName>
    </submittedName>
</protein>
<feature type="transmembrane region" description="Helical" evidence="7">
    <location>
        <begin position="358"/>
        <end position="386"/>
    </location>
</feature>
<feature type="transmembrane region" description="Helical" evidence="7">
    <location>
        <begin position="436"/>
        <end position="454"/>
    </location>
</feature>
<proteinExistence type="inferred from homology"/>
<feature type="transmembrane region" description="Helical" evidence="7">
    <location>
        <begin position="751"/>
        <end position="771"/>
    </location>
</feature>
<dbReference type="KEGG" id="pnd:Pla175_47540"/>
<evidence type="ECO:0000313" key="9">
    <source>
        <dbReference type="EMBL" id="QDU91333.1"/>
    </source>
</evidence>
<dbReference type="EMBL" id="CP036291">
    <property type="protein sequence ID" value="QDU91333.1"/>
    <property type="molecule type" value="Genomic_DNA"/>
</dbReference>
<evidence type="ECO:0000313" key="10">
    <source>
        <dbReference type="Proteomes" id="UP000317429"/>
    </source>
</evidence>
<dbReference type="GO" id="GO:0044874">
    <property type="term" value="P:lipoprotein localization to outer membrane"/>
    <property type="evidence" value="ECO:0007669"/>
    <property type="project" value="TreeGrafter"/>
</dbReference>
<evidence type="ECO:0000256" key="1">
    <source>
        <dbReference type="ARBA" id="ARBA00004651"/>
    </source>
</evidence>
<organism evidence="9 10">
    <name type="scientific">Pirellulimonas nuda</name>
    <dbReference type="NCBI Taxonomy" id="2528009"/>
    <lineage>
        <taxon>Bacteria</taxon>
        <taxon>Pseudomonadati</taxon>
        <taxon>Planctomycetota</taxon>
        <taxon>Planctomycetia</taxon>
        <taxon>Pirellulales</taxon>
        <taxon>Lacipirellulaceae</taxon>
        <taxon>Pirellulimonas</taxon>
    </lineage>
</organism>
<dbReference type="Pfam" id="PF02687">
    <property type="entry name" value="FtsX"/>
    <property type="match status" value="2"/>
</dbReference>
<feature type="domain" description="ABC3 transporter permease C-terminal" evidence="8">
    <location>
        <begin position="665"/>
        <end position="773"/>
    </location>
</feature>
<comment type="subcellular location">
    <subcellularLocation>
        <location evidence="1">Cell membrane</location>
        <topology evidence="1">Multi-pass membrane protein</topology>
    </subcellularLocation>
</comment>
<dbReference type="InterPro" id="IPR051447">
    <property type="entry name" value="Lipoprotein-release_system"/>
</dbReference>
<keyword evidence="4 7" id="KW-0812">Transmembrane</keyword>
<comment type="similarity">
    <text evidence="2">Belongs to the ABC-4 integral membrane protein family. LolC/E subfamily.</text>
</comment>
<dbReference type="GO" id="GO:0098797">
    <property type="term" value="C:plasma membrane protein complex"/>
    <property type="evidence" value="ECO:0007669"/>
    <property type="project" value="TreeGrafter"/>
</dbReference>
<dbReference type="RefSeq" id="WP_145291348.1">
    <property type="nucleotide sequence ID" value="NZ_CP036291.1"/>
</dbReference>
<gene>
    <name evidence="9" type="ORF">Pla175_47540</name>
</gene>
<keyword evidence="3" id="KW-1003">Cell membrane</keyword>
<dbReference type="AlphaFoldDB" id="A0A518DIM3"/>
<dbReference type="Proteomes" id="UP000317429">
    <property type="component" value="Chromosome"/>
</dbReference>
<feature type="domain" description="ABC3 transporter permease C-terminal" evidence="8">
    <location>
        <begin position="270"/>
        <end position="390"/>
    </location>
</feature>